<gene>
    <name evidence="3" type="ORF">EV688_103176</name>
</gene>
<keyword evidence="4" id="KW-1185">Reference proteome</keyword>
<dbReference type="AlphaFoldDB" id="A0A4R2KS75"/>
<proteinExistence type="predicted"/>
<name>A0A4R2KS75_9GAMM</name>
<evidence type="ECO:0000313" key="3">
    <source>
        <dbReference type="EMBL" id="TCO77161.1"/>
    </source>
</evidence>
<protein>
    <submittedName>
        <fullName evidence="3">Putative secreted hydrolase</fullName>
    </submittedName>
</protein>
<dbReference type="EMBL" id="SLWX01000003">
    <property type="protein sequence ID" value="TCO77161.1"/>
    <property type="molecule type" value="Genomic_DNA"/>
</dbReference>
<sequence>MRGRITHLARLTALLLTVLFAACDNRTAEDSMAVGDALGGIAATGFARADSPRQFVFPGDHAAHPDFRNEWWYFTGNVEAPDGDRLGYQLTLFRIALAPGSPESQSAWATHQVWMGHVAVTDVATADHRHAERYARGAAGLAGQSMQPFRVWLEDWQIRGDADGSFPWTIDVDTGEFALQLTVDPVREVILQGDKGLSQKSAAPGNASYYYSITRLATRGEIRIDDSTRAVSGMSWLDREWSTSALGNDQAGWDWFSLQLDSGEDLMVYRLRKTDGSTDEHSAGAWVDAQGVSETLQASDFSLREERFWTSGSGRRYPVAWTLETGGRSPTLRIEALLDDQEMRTSVRYWEGAVRIEAAATGEHLGRGYLEMTGY</sequence>
<comment type="caution">
    <text evidence="3">The sequence shown here is derived from an EMBL/GenBank/DDBJ whole genome shotgun (WGS) entry which is preliminary data.</text>
</comment>
<dbReference type="Proteomes" id="UP000294980">
    <property type="component" value="Unassembled WGS sequence"/>
</dbReference>
<dbReference type="Pfam" id="PF17186">
    <property type="entry name" value="Lipocalin_9"/>
    <property type="match status" value="1"/>
</dbReference>
<dbReference type="Gene3D" id="2.40.370.10">
    <property type="entry name" value="AttH-like domain"/>
    <property type="match status" value="2"/>
</dbReference>
<evidence type="ECO:0000313" key="4">
    <source>
        <dbReference type="Proteomes" id="UP000294980"/>
    </source>
</evidence>
<keyword evidence="1" id="KW-0732">Signal</keyword>
<accession>A0A4R2KS75</accession>
<dbReference type="InterPro" id="IPR023374">
    <property type="entry name" value="AttH-like_dom_sf"/>
</dbReference>
<dbReference type="InterPro" id="IPR010791">
    <property type="entry name" value="AttH_dom"/>
</dbReference>
<evidence type="ECO:0000259" key="2">
    <source>
        <dbReference type="Pfam" id="PF07143"/>
    </source>
</evidence>
<dbReference type="Pfam" id="PF07143">
    <property type="entry name" value="CrtC"/>
    <property type="match status" value="1"/>
</dbReference>
<feature type="chain" id="PRO_5020304570" evidence="1">
    <location>
        <begin position="22"/>
        <end position="375"/>
    </location>
</feature>
<dbReference type="PROSITE" id="PS51257">
    <property type="entry name" value="PROKAR_LIPOPROTEIN"/>
    <property type="match status" value="1"/>
</dbReference>
<evidence type="ECO:0000256" key="1">
    <source>
        <dbReference type="SAM" id="SignalP"/>
    </source>
</evidence>
<dbReference type="RefSeq" id="WP_205686604.1">
    <property type="nucleotide sequence ID" value="NZ_QQSW01000008.1"/>
</dbReference>
<dbReference type="PANTHER" id="PTHR38591:SF1">
    <property type="entry name" value="BLL1000 PROTEIN"/>
    <property type="match status" value="1"/>
</dbReference>
<feature type="domain" description="AttH" evidence="2">
    <location>
        <begin position="70"/>
        <end position="243"/>
    </location>
</feature>
<feature type="signal peptide" evidence="1">
    <location>
        <begin position="1"/>
        <end position="21"/>
    </location>
</feature>
<reference evidence="3 4" key="1">
    <citation type="submission" date="2019-03" db="EMBL/GenBank/DDBJ databases">
        <title>Genomic Encyclopedia of Type Strains, Phase IV (KMG-IV): sequencing the most valuable type-strain genomes for metagenomic binning, comparative biology and taxonomic classification.</title>
        <authorList>
            <person name="Goeker M."/>
        </authorList>
    </citation>
    <scope>NUCLEOTIDE SEQUENCE [LARGE SCALE GENOMIC DNA]</scope>
    <source>
        <strain evidence="3 4">DSM 23344</strain>
    </source>
</reference>
<keyword evidence="3" id="KW-0378">Hydrolase</keyword>
<dbReference type="GO" id="GO:0016787">
    <property type="term" value="F:hydrolase activity"/>
    <property type="evidence" value="ECO:0007669"/>
    <property type="project" value="UniProtKB-KW"/>
</dbReference>
<organism evidence="3 4">
    <name type="scientific">Chromatocurvus halotolerans</name>
    <dbReference type="NCBI Taxonomy" id="1132028"/>
    <lineage>
        <taxon>Bacteria</taxon>
        <taxon>Pseudomonadati</taxon>
        <taxon>Pseudomonadota</taxon>
        <taxon>Gammaproteobacteria</taxon>
        <taxon>Cellvibrionales</taxon>
        <taxon>Halieaceae</taxon>
        <taxon>Chromatocurvus</taxon>
    </lineage>
</organism>
<dbReference type="PANTHER" id="PTHR38591">
    <property type="entry name" value="HYDROLASE"/>
    <property type="match status" value="1"/>
</dbReference>
<dbReference type="SUPFAM" id="SSF159245">
    <property type="entry name" value="AttH-like"/>
    <property type="match status" value="1"/>
</dbReference>